<accession>A0A0E9UNW5</accession>
<reference evidence="1" key="2">
    <citation type="journal article" date="2015" name="Fish Shellfish Immunol.">
        <title>Early steps in the European eel (Anguilla anguilla)-Vibrio vulnificus interaction in the gills: Role of the RtxA13 toxin.</title>
        <authorList>
            <person name="Callol A."/>
            <person name="Pajuelo D."/>
            <person name="Ebbesson L."/>
            <person name="Teles M."/>
            <person name="MacKenzie S."/>
            <person name="Amaro C."/>
        </authorList>
    </citation>
    <scope>NUCLEOTIDE SEQUENCE</scope>
</reference>
<name>A0A0E9UNW5_ANGAN</name>
<evidence type="ECO:0000313" key="1">
    <source>
        <dbReference type="EMBL" id="JAH67482.1"/>
    </source>
</evidence>
<reference evidence="1" key="1">
    <citation type="submission" date="2014-11" db="EMBL/GenBank/DDBJ databases">
        <authorList>
            <person name="Amaro Gonzalez C."/>
        </authorList>
    </citation>
    <scope>NUCLEOTIDE SEQUENCE</scope>
</reference>
<dbReference type="EMBL" id="GBXM01041095">
    <property type="protein sequence ID" value="JAH67482.1"/>
    <property type="molecule type" value="Transcribed_RNA"/>
</dbReference>
<organism evidence="1">
    <name type="scientific">Anguilla anguilla</name>
    <name type="common">European freshwater eel</name>
    <name type="synonym">Muraena anguilla</name>
    <dbReference type="NCBI Taxonomy" id="7936"/>
    <lineage>
        <taxon>Eukaryota</taxon>
        <taxon>Metazoa</taxon>
        <taxon>Chordata</taxon>
        <taxon>Craniata</taxon>
        <taxon>Vertebrata</taxon>
        <taxon>Euteleostomi</taxon>
        <taxon>Actinopterygii</taxon>
        <taxon>Neopterygii</taxon>
        <taxon>Teleostei</taxon>
        <taxon>Anguilliformes</taxon>
        <taxon>Anguillidae</taxon>
        <taxon>Anguilla</taxon>
    </lineage>
</organism>
<sequence length="14" mass="1386">MSEGITGPTCCTAD</sequence>
<proteinExistence type="predicted"/>
<protein>
    <submittedName>
        <fullName evidence="1">Uncharacterized protein</fullName>
    </submittedName>
</protein>